<reference evidence="3" key="1">
    <citation type="journal article" date="2019" name="Int. J. Syst. Evol. Microbiol.">
        <title>The Global Catalogue of Microorganisms (GCM) 10K type strain sequencing project: providing services to taxonomists for standard genome sequencing and annotation.</title>
        <authorList>
            <consortium name="The Broad Institute Genomics Platform"/>
            <consortium name="The Broad Institute Genome Sequencing Center for Infectious Disease"/>
            <person name="Wu L."/>
            <person name="Ma J."/>
        </authorList>
    </citation>
    <scope>NUCLEOTIDE SEQUENCE [LARGE SCALE GENOMIC DNA]</scope>
    <source>
        <strain evidence="3">CGMCC 1.15795</strain>
    </source>
</reference>
<evidence type="ECO:0000256" key="1">
    <source>
        <dbReference type="SAM" id="SignalP"/>
    </source>
</evidence>
<proteinExistence type="predicted"/>
<feature type="signal peptide" evidence="1">
    <location>
        <begin position="1"/>
        <end position="19"/>
    </location>
</feature>
<comment type="caution">
    <text evidence="2">The sequence shown here is derived from an EMBL/GenBank/DDBJ whole genome shotgun (WGS) entry which is preliminary data.</text>
</comment>
<sequence length="160" mass="17603">MKTTLAALLLSAAALSANAQKVAVKKDLITVDGQPYARFEKGETEEYYVSSPQNERLFVVRQLVLQDPPGWASYLQFVFTDSHKVVEMPRPNTTFGNLPPSKLALLLYSARLLKNGALDPKAVADFEINYGTPYSARRLALNQPLVQPPLVVPVVQPAAH</sequence>
<feature type="chain" id="PRO_5045300485" evidence="1">
    <location>
        <begin position="20"/>
        <end position="160"/>
    </location>
</feature>
<dbReference type="Proteomes" id="UP001597197">
    <property type="component" value="Unassembled WGS sequence"/>
</dbReference>
<gene>
    <name evidence="2" type="ORF">ACFSDX_13765</name>
</gene>
<name>A0ABW4QVN2_9BACT</name>
<evidence type="ECO:0000313" key="3">
    <source>
        <dbReference type="Proteomes" id="UP001597197"/>
    </source>
</evidence>
<protein>
    <submittedName>
        <fullName evidence="2">Uncharacterized protein</fullName>
    </submittedName>
</protein>
<accession>A0ABW4QVN2</accession>
<dbReference type="RefSeq" id="WP_382314459.1">
    <property type="nucleotide sequence ID" value="NZ_JBHUFD010000005.1"/>
</dbReference>
<dbReference type="EMBL" id="JBHUFD010000005">
    <property type="protein sequence ID" value="MFD1873507.1"/>
    <property type="molecule type" value="Genomic_DNA"/>
</dbReference>
<organism evidence="2 3">
    <name type="scientific">Hymenobacter bucti</name>
    <dbReference type="NCBI Taxonomy" id="1844114"/>
    <lineage>
        <taxon>Bacteria</taxon>
        <taxon>Pseudomonadati</taxon>
        <taxon>Bacteroidota</taxon>
        <taxon>Cytophagia</taxon>
        <taxon>Cytophagales</taxon>
        <taxon>Hymenobacteraceae</taxon>
        <taxon>Hymenobacter</taxon>
    </lineage>
</organism>
<keyword evidence="1" id="KW-0732">Signal</keyword>
<keyword evidence="3" id="KW-1185">Reference proteome</keyword>
<evidence type="ECO:0000313" key="2">
    <source>
        <dbReference type="EMBL" id="MFD1873507.1"/>
    </source>
</evidence>